<reference evidence="4 5" key="1">
    <citation type="submission" date="2015-02" db="EMBL/GenBank/DDBJ databases">
        <title>Genome Sequence of Jannaschia aquimarina DSM28248, a member of the Roseobacter clade.</title>
        <authorList>
            <person name="Voget S."/>
            <person name="Daniel R."/>
        </authorList>
    </citation>
    <scope>NUCLEOTIDE SEQUENCE [LARGE SCALE GENOMIC DNA]</scope>
    <source>
        <strain evidence="4 5">GSW-M26</strain>
    </source>
</reference>
<accession>A0A0D1D310</accession>
<sequence length="369" mass="38745">MKGIATLLAIAVALPAFASPRPVPRPAIELIEPALRPLPRPERAASAPSSVPTPRPDRGLRDPADLAETLRKAIDAAEIGAEVLRTVPSSRGTVAPIRLATPDPALATPAPKARPAGLVEVLSQAPARPAAQPAVATSVRPVGRVPEDVREARAMFAMLSDPVPRIDLQGLPLQSDRPQIRPAIRLAAARRANRQQGGGLCGSAAIAGERIDPVPGPGACGIQEAVRVRSVAGVGLSRPARMDCGTARALETWVRTGLIPTVGGRGGGATRIEVAAGYACRNRNNRSGGRLSEHAKGRAIDISGIRLANGETLSVLRDWGQGAEGRILAALWRAACGPFGTVLGPNSDRYHRDHFHFDTARYRSGSFCR</sequence>
<dbReference type="Proteomes" id="UP000032232">
    <property type="component" value="Unassembled WGS sequence"/>
</dbReference>
<gene>
    <name evidence="4" type="ORF">jaqu_37880</name>
</gene>
<evidence type="ECO:0000259" key="3">
    <source>
        <dbReference type="Pfam" id="PF06904"/>
    </source>
</evidence>
<feature type="domain" description="Extensin-like C-terminal" evidence="3">
    <location>
        <begin position="212"/>
        <end position="369"/>
    </location>
</feature>
<dbReference type="Pfam" id="PF06904">
    <property type="entry name" value="Extensin-like_C"/>
    <property type="match status" value="1"/>
</dbReference>
<comment type="caution">
    <text evidence="4">The sequence shown here is derived from an EMBL/GenBank/DDBJ whole genome shotgun (WGS) entry which is preliminary data.</text>
</comment>
<dbReference type="EMBL" id="JYFE01000074">
    <property type="protein sequence ID" value="KIT14498.1"/>
    <property type="molecule type" value="Genomic_DNA"/>
</dbReference>
<proteinExistence type="predicted"/>
<evidence type="ECO:0000313" key="5">
    <source>
        <dbReference type="Proteomes" id="UP000032232"/>
    </source>
</evidence>
<evidence type="ECO:0000256" key="2">
    <source>
        <dbReference type="SAM" id="SignalP"/>
    </source>
</evidence>
<evidence type="ECO:0000256" key="1">
    <source>
        <dbReference type="SAM" id="MobiDB-lite"/>
    </source>
</evidence>
<keyword evidence="2" id="KW-0732">Signal</keyword>
<dbReference type="InterPro" id="IPR009683">
    <property type="entry name" value="Extensin-like_C"/>
</dbReference>
<dbReference type="RefSeq" id="WP_052501075.1">
    <property type="nucleotide sequence ID" value="NZ_FZPF01000010.1"/>
</dbReference>
<feature type="signal peptide" evidence="2">
    <location>
        <begin position="1"/>
        <end position="18"/>
    </location>
</feature>
<organism evidence="4 5">
    <name type="scientific">Jannaschia aquimarina</name>
    <dbReference type="NCBI Taxonomy" id="935700"/>
    <lineage>
        <taxon>Bacteria</taxon>
        <taxon>Pseudomonadati</taxon>
        <taxon>Pseudomonadota</taxon>
        <taxon>Alphaproteobacteria</taxon>
        <taxon>Rhodobacterales</taxon>
        <taxon>Roseobacteraceae</taxon>
        <taxon>Jannaschia</taxon>
    </lineage>
</organism>
<evidence type="ECO:0000313" key="4">
    <source>
        <dbReference type="EMBL" id="KIT14498.1"/>
    </source>
</evidence>
<protein>
    <recommendedName>
        <fullName evidence="3">Extensin-like C-terminal domain-containing protein</fullName>
    </recommendedName>
</protein>
<dbReference type="PATRIC" id="fig|935700.4.peg.3904"/>
<feature type="chain" id="PRO_5002228951" description="Extensin-like C-terminal domain-containing protein" evidence="2">
    <location>
        <begin position="19"/>
        <end position="369"/>
    </location>
</feature>
<keyword evidence="5" id="KW-1185">Reference proteome</keyword>
<dbReference type="STRING" id="935700.jaqu_37880"/>
<name>A0A0D1D310_9RHOB</name>
<feature type="region of interest" description="Disordered" evidence="1">
    <location>
        <begin position="33"/>
        <end position="62"/>
    </location>
</feature>
<dbReference type="AlphaFoldDB" id="A0A0D1D310"/>